<dbReference type="InterPro" id="IPR015946">
    <property type="entry name" value="KH_dom-like_a/b"/>
</dbReference>
<evidence type="ECO:0000313" key="5">
    <source>
        <dbReference type="Proteomes" id="UP000037688"/>
    </source>
</evidence>
<dbReference type="GO" id="GO:0071555">
    <property type="term" value="P:cell wall organization"/>
    <property type="evidence" value="ECO:0007669"/>
    <property type="project" value="UniProtKB-KW"/>
</dbReference>
<dbReference type="AlphaFoldDB" id="A0A0M9BJ70"/>
<dbReference type="GO" id="GO:0008360">
    <property type="term" value="P:regulation of cell shape"/>
    <property type="evidence" value="ECO:0007669"/>
    <property type="project" value="UniProtKB-KW"/>
</dbReference>
<dbReference type="GO" id="GO:0009252">
    <property type="term" value="P:peptidoglycan biosynthetic process"/>
    <property type="evidence" value="ECO:0007669"/>
    <property type="project" value="UniProtKB-UniRule"/>
</dbReference>
<keyword evidence="3" id="KW-0133">Cell shape</keyword>
<keyword evidence="3" id="KW-0143">Chaperone</keyword>
<dbReference type="EMBL" id="LITU01000081">
    <property type="protein sequence ID" value="KOY13430.1"/>
    <property type="molecule type" value="Genomic_DNA"/>
</dbReference>
<dbReference type="SUPFAM" id="SSF54814">
    <property type="entry name" value="Prokaryotic type KH domain (KH-domain type II)"/>
    <property type="match status" value="1"/>
</dbReference>
<dbReference type="GO" id="GO:0003723">
    <property type="term" value="F:RNA binding"/>
    <property type="evidence" value="ECO:0007669"/>
    <property type="project" value="UniProtKB-UniRule"/>
</dbReference>
<evidence type="ECO:0000313" key="4">
    <source>
        <dbReference type="EMBL" id="KOY13430.1"/>
    </source>
</evidence>
<dbReference type="Pfam" id="PF13083">
    <property type="entry name" value="KH_KhpA-B"/>
    <property type="match status" value="1"/>
</dbReference>
<sequence>MEELVSIIAKALVDHPEDVAVRTVEKDRLVVYELTVHPDDVGKVIGKQGRIAKSLRTVVTSAAVKMDKRVTVDIIS</sequence>
<dbReference type="InterPro" id="IPR009019">
    <property type="entry name" value="KH_sf_prok-type"/>
</dbReference>
<comment type="function">
    <text evidence="3">A probable RNA chaperone. Forms a complex with KhpB which binds to cellular RNA and controls its expression. Plays a role in peptidoglycan (PG) homeostasis and cell length regulation.</text>
</comment>
<dbReference type="PANTHER" id="PTHR34654:SF1">
    <property type="entry name" value="RNA-BINDING PROTEIN KHPA"/>
    <property type="match status" value="1"/>
</dbReference>
<accession>A0A0M9BJ70</accession>
<dbReference type="GeneID" id="98570924"/>
<dbReference type="OrthoDB" id="9812389at2"/>
<dbReference type="Gene3D" id="3.30.300.20">
    <property type="match status" value="1"/>
</dbReference>
<dbReference type="Proteomes" id="UP000037688">
    <property type="component" value="Unassembled WGS sequence"/>
</dbReference>
<comment type="subunit">
    <text evidence="3">Forms a complex with KhpB.</text>
</comment>
<dbReference type="GO" id="GO:0005737">
    <property type="term" value="C:cytoplasm"/>
    <property type="evidence" value="ECO:0007669"/>
    <property type="project" value="UniProtKB-SubCell"/>
</dbReference>
<reference evidence="4 5" key="1">
    <citation type="submission" date="2015-08" db="EMBL/GenBank/DDBJ databases">
        <title>Draft genome sequence of cellulolytic and xylanolytic Paenibacillus sp. A59, isolated from a decaying forest soil from Patagonia, Argentina.</title>
        <authorList>
            <person name="Ghio S."/>
            <person name="Caceres A.M."/>
            <person name="Talia P."/>
            <person name="Grasso D."/>
            <person name="Campos E."/>
        </authorList>
    </citation>
    <scope>NUCLEOTIDE SEQUENCE [LARGE SCALE GENOMIC DNA]</scope>
    <source>
        <strain evidence="4 5">A59</strain>
    </source>
</reference>
<evidence type="ECO:0000256" key="2">
    <source>
        <dbReference type="ARBA" id="ARBA00022884"/>
    </source>
</evidence>
<comment type="caution">
    <text evidence="4">The sequence shown here is derived from an EMBL/GenBank/DDBJ whole genome shotgun (WGS) entry which is preliminary data.</text>
</comment>
<gene>
    <name evidence="3" type="primary">khpA</name>
    <name evidence="4" type="ORF">AMS66_27375</name>
</gene>
<organism evidence="4 5">
    <name type="scientific">Paenibacillus xylanivorans</name>
    <dbReference type="NCBI Taxonomy" id="1705561"/>
    <lineage>
        <taxon>Bacteria</taxon>
        <taxon>Bacillati</taxon>
        <taxon>Bacillota</taxon>
        <taxon>Bacilli</taxon>
        <taxon>Bacillales</taxon>
        <taxon>Paenibacillaceae</taxon>
        <taxon>Paenibacillus</taxon>
    </lineage>
</organism>
<keyword evidence="3" id="KW-0961">Cell wall biogenesis/degradation</keyword>
<evidence type="ECO:0000256" key="1">
    <source>
        <dbReference type="ARBA" id="ARBA00022490"/>
    </source>
</evidence>
<comment type="subcellular location">
    <subcellularLocation>
        <location evidence="3">Cytoplasm</location>
    </subcellularLocation>
</comment>
<dbReference type="NCBIfam" id="NF001748">
    <property type="entry name" value="PRK00468.1"/>
    <property type="match status" value="1"/>
</dbReference>
<comment type="similarity">
    <text evidence="3">Belongs to the KhpA RNA-binding protein family.</text>
</comment>
<proteinExistence type="inferred from homology"/>
<dbReference type="PATRIC" id="fig|1705561.3.peg.5760"/>
<dbReference type="InterPro" id="IPR020627">
    <property type="entry name" value="KhpA"/>
</dbReference>
<keyword evidence="2 3" id="KW-0694">RNA-binding</keyword>
<name>A0A0M9BJ70_9BACL</name>
<dbReference type="HAMAP" id="MF_00088">
    <property type="entry name" value="KhpA"/>
    <property type="match status" value="1"/>
</dbReference>
<keyword evidence="1 3" id="KW-0963">Cytoplasm</keyword>
<dbReference type="PANTHER" id="PTHR34654">
    <property type="entry name" value="UPF0109 PROTEIN SCO5592"/>
    <property type="match status" value="1"/>
</dbReference>
<evidence type="ECO:0000256" key="3">
    <source>
        <dbReference type="HAMAP-Rule" id="MF_00088"/>
    </source>
</evidence>
<protein>
    <recommendedName>
        <fullName evidence="3">RNA-binding protein KhpA</fullName>
    </recommendedName>
    <alternativeName>
        <fullName evidence="3">KH-domain protein A</fullName>
    </alternativeName>
</protein>
<dbReference type="CDD" id="cd22533">
    <property type="entry name" value="KH-II_YlqC-like"/>
    <property type="match status" value="1"/>
</dbReference>
<keyword evidence="5" id="KW-1185">Reference proteome</keyword>
<dbReference type="RefSeq" id="WP_024630185.1">
    <property type="nucleotide sequence ID" value="NZ_LITU01000081.1"/>
</dbReference>